<accession>B6ASB2</accession>
<reference evidence="1" key="1">
    <citation type="journal article" date="2004" name="Nature">
        <title>Community structure and metabolism through reconstruction of microbial genomes from the environment.</title>
        <authorList>
            <person name="Tyson G.W."/>
            <person name="Chapman J."/>
            <person name="Hugenholtz P."/>
            <person name="Allen E.E."/>
            <person name="Ram R.J."/>
            <person name="Richardson P.M."/>
            <person name="Solovyev V.V."/>
            <person name="Rubin E.M."/>
            <person name="Rokhsar D.S."/>
            <person name="Banfield J.F."/>
        </authorList>
    </citation>
    <scope>NUCLEOTIDE SEQUENCE [LARGE SCALE GENOMIC DNA]</scope>
</reference>
<evidence type="ECO:0000313" key="1">
    <source>
        <dbReference type="EMBL" id="EDZ37986.1"/>
    </source>
</evidence>
<dbReference type="EMBL" id="DS995263">
    <property type="protein sequence ID" value="EDZ37986.1"/>
    <property type="molecule type" value="Genomic_DNA"/>
</dbReference>
<name>B6ASB2_9BACT</name>
<reference evidence="1" key="2">
    <citation type="journal article" date="2008" name="PLoS Biol.">
        <title>Population genomic analysis of strain variation in Leptospirillum group II bacteria involved in acid mine drainage formation.</title>
        <authorList>
            <person name="Simmons S.L."/>
            <person name="Dibartolo G."/>
            <person name="Denef V.J."/>
            <person name="Goltsman D.S."/>
            <person name="Thelen M.P."/>
            <person name="Banfield J.F."/>
        </authorList>
    </citation>
    <scope>NUCLEOTIDE SEQUENCE [LARGE SCALE GENOMIC DNA]</scope>
</reference>
<organism evidence="1">
    <name type="scientific">Leptospirillum sp. Group II '5-way CG'</name>
    <dbReference type="NCBI Taxonomy" id="419541"/>
    <lineage>
        <taxon>Bacteria</taxon>
        <taxon>Pseudomonadati</taxon>
        <taxon>Nitrospirota</taxon>
        <taxon>Nitrospiria</taxon>
        <taxon>Nitrospirales</taxon>
        <taxon>Nitrospiraceae</taxon>
        <taxon>Leptospirillum</taxon>
    </lineage>
</organism>
<dbReference type="AlphaFoldDB" id="B6ASB2"/>
<sequence>MNIHEADLDKFEKLVKLPEMQAPEDLQEVYRAADGIMAVSFILLSPIPEAPFSPVIQEGLANAALCLSKKILDDLVHMKEFPRRG</sequence>
<protein>
    <submittedName>
        <fullName evidence="1">Uncharacterized protein</fullName>
    </submittedName>
</protein>
<gene>
    <name evidence="1" type="ORF">CGL2_11216013a</name>
</gene>
<proteinExistence type="predicted"/>